<feature type="domain" description="EF-hand" evidence="3">
    <location>
        <begin position="80"/>
        <end position="95"/>
    </location>
</feature>
<evidence type="ECO:0000313" key="5">
    <source>
        <dbReference type="Proteomes" id="UP000646745"/>
    </source>
</evidence>
<organism evidence="4 5">
    <name type="scientific">Salinicola rhizosphaerae</name>
    <dbReference type="NCBI Taxonomy" id="1443141"/>
    <lineage>
        <taxon>Bacteria</taxon>
        <taxon>Pseudomonadati</taxon>
        <taxon>Pseudomonadota</taxon>
        <taxon>Gammaproteobacteria</taxon>
        <taxon>Oceanospirillales</taxon>
        <taxon>Halomonadaceae</taxon>
        <taxon>Salinicola</taxon>
    </lineage>
</organism>
<feature type="region of interest" description="Disordered" evidence="1">
    <location>
        <begin position="109"/>
        <end position="148"/>
    </location>
</feature>
<reference evidence="5" key="1">
    <citation type="journal article" date="2019" name="Int. J. Syst. Evol. Microbiol.">
        <title>The Global Catalogue of Microorganisms (GCM) 10K type strain sequencing project: providing services to taxonomists for standard genome sequencing and annotation.</title>
        <authorList>
            <consortium name="The Broad Institute Genomics Platform"/>
            <consortium name="The Broad Institute Genome Sequencing Center for Infectious Disease"/>
            <person name="Wu L."/>
            <person name="Ma J."/>
        </authorList>
    </citation>
    <scope>NUCLEOTIDE SEQUENCE [LARGE SCALE GENOMIC DNA]</scope>
    <source>
        <strain evidence="5">KCTC 32998</strain>
    </source>
</reference>
<proteinExistence type="predicted"/>
<accession>A0ABQ3EA43</accession>
<feature type="compositionally biased region" description="Low complexity" evidence="1">
    <location>
        <begin position="167"/>
        <end position="177"/>
    </location>
</feature>
<evidence type="ECO:0000256" key="2">
    <source>
        <dbReference type="SAM" id="SignalP"/>
    </source>
</evidence>
<name>A0ABQ3EA43_9GAMM</name>
<evidence type="ECO:0000256" key="1">
    <source>
        <dbReference type="SAM" id="MobiDB-lite"/>
    </source>
</evidence>
<feature type="signal peptide" evidence="2">
    <location>
        <begin position="1"/>
        <end position="28"/>
    </location>
</feature>
<protein>
    <recommendedName>
        <fullName evidence="3">EF-hand domain-containing protein</fullName>
    </recommendedName>
</protein>
<evidence type="ECO:0000259" key="3">
    <source>
        <dbReference type="Pfam" id="PF13202"/>
    </source>
</evidence>
<dbReference type="SUPFAM" id="SSF47473">
    <property type="entry name" value="EF-hand"/>
    <property type="match status" value="1"/>
</dbReference>
<feature type="region of interest" description="Disordered" evidence="1">
    <location>
        <begin position="167"/>
        <end position="191"/>
    </location>
</feature>
<sequence>MNKFGNGQGRGWYGVVSLAFLMTACASASQRDVVVDRPTGQGVAQVSADNVFDSADLDDDGHLTPLDIERLGLGGDWHTLDANGSGRISRQEFRDQFATPLIQATLTLPGDADNAQPLVSSDYLLPPEPPSQRYQPAPISAPAPASVSVPSNAPILVPVLINDQDAANINQAAQETGQSDDTESSSQESSQ</sequence>
<feature type="compositionally biased region" description="Low complexity" evidence="1">
    <location>
        <begin position="136"/>
        <end position="148"/>
    </location>
</feature>
<keyword evidence="5" id="KW-1185">Reference proteome</keyword>
<keyword evidence="2" id="KW-0732">Signal</keyword>
<dbReference type="InterPro" id="IPR002048">
    <property type="entry name" value="EF_hand_dom"/>
</dbReference>
<dbReference type="EMBL" id="BMZI01000005">
    <property type="protein sequence ID" value="GHB25864.1"/>
    <property type="molecule type" value="Genomic_DNA"/>
</dbReference>
<gene>
    <name evidence="4" type="ORF">GCM10009038_26220</name>
</gene>
<dbReference type="Pfam" id="PF13202">
    <property type="entry name" value="EF-hand_5"/>
    <property type="match status" value="1"/>
</dbReference>
<dbReference type="PROSITE" id="PS51257">
    <property type="entry name" value="PROKAR_LIPOPROTEIN"/>
    <property type="match status" value="1"/>
</dbReference>
<dbReference type="InterPro" id="IPR018247">
    <property type="entry name" value="EF_Hand_1_Ca_BS"/>
</dbReference>
<dbReference type="Proteomes" id="UP000646745">
    <property type="component" value="Unassembled WGS sequence"/>
</dbReference>
<comment type="caution">
    <text evidence="4">The sequence shown here is derived from an EMBL/GenBank/DDBJ whole genome shotgun (WGS) entry which is preliminary data.</text>
</comment>
<dbReference type="RefSeq" id="WP_189445150.1">
    <property type="nucleotide sequence ID" value="NZ_BMZI01000005.1"/>
</dbReference>
<feature type="chain" id="PRO_5045787117" description="EF-hand domain-containing protein" evidence="2">
    <location>
        <begin position="29"/>
        <end position="191"/>
    </location>
</feature>
<evidence type="ECO:0000313" key="4">
    <source>
        <dbReference type="EMBL" id="GHB25864.1"/>
    </source>
</evidence>
<dbReference type="Gene3D" id="1.10.238.10">
    <property type="entry name" value="EF-hand"/>
    <property type="match status" value="1"/>
</dbReference>
<dbReference type="PROSITE" id="PS00018">
    <property type="entry name" value="EF_HAND_1"/>
    <property type="match status" value="1"/>
</dbReference>
<dbReference type="InterPro" id="IPR011992">
    <property type="entry name" value="EF-hand-dom_pair"/>
</dbReference>